<comment type="caution">
    <text evidence="1">The sequence shown here is derived from an EMBL/GenBank/DDBJ whole genome shotgun (WGS) entry which is preliminary data.</text>
</comment>
<dbReference type="AlphaFoldDB" id="A0A934W3Q8"/>
<protein>
    <submittedName>
        <fullName evidence="1">Alkaline phosphatase family protein</fullName>
    </submittedName>
</protein>
<gene>
    <name evidence="1" type="ORF">IV501_03675</name>
    <name evidence="2" type="ORF">IV501_10950</name>
</gene>
<evidence type="ECO:0000313" key="1">
    <source>
        <dbReference type="EMBL" id="MBK4346725.1"/>
    </source>
</evidence>
<organism evidence="1 3">
    <name type="scientific">Lacisediminihabitans changchengi</name>
    <dbReference type="NCBI Taxonomy" id="2787634"/>
    <lineage>
        <taxon>Bacteria</taxon>
        <taxon>Bacillati</taxon>
        <taxon>Actinomycetota</taxon>
        <taxon>Actinomycetes</taxon>
        <taxon>Micrococcales</taxon>
        <taxon>Microbacteriaceae</taxon>
        <taxon>Lacisediminihabitans</taxon>
    </lineage>
</organism>
<keyword evidence="3" id="KW-1185">Reference proteome</keyword>
<sequence length="377" mass="40548">MLPATKSHRLSLADVVPSSLSALAGRENPLGLAAADKAIVLLVDGLGSAQLAARAGHARTLAPLLTKSAVIGSRFPTTTAAALATLTTGEPSGTHGLVGYSVFDVAHDRVVNQLSGWEGDNKAGYLDPATWQRVPTLFETASVASFVIGPERYRDSGFTRAVLRGAEYRAGASVSDRFAVARQTLDEIETGLLYLYVPELDQAGHAKGWESPEWTRALEDLDGEVGRFASTLGRREGMLLTADHGMLDVPVSSHVLFDAEPGLLDGIRHVAGEPRALQLHFEPDASEQHRATVLERWRIEEGSRSWIVSRREAVDSGWFGHVAPEVEPRIGDLVIAARKAVAYYTQASHAKNSMIGQHGSWTAEETSVPLLRFGAFA</sequence>
<dbReference type="GO" id="GO:0016787">
    <property type="term" value="F:hydrolase activity"/>
    <property type="evidence" value="ECO:0007669"/>
    <property type="project" value="UniProtKB-ARBA"/>
</dbReference>
<dbReference type="Proteomes" id="UP000636458">
    <property type="component" value="Unassembled WGS sequence"/>
</dbReference>
<dbReference type="RefSeq" id="WP_200555033.1">
    <property type="nucleotide sequence ID" value="NZ_JAEPES010000001.1"/>
</dbReference>
<dbReference type="PANTHER" id="PTHR10151:SF120">
    <property type="entry name" value="BIS(5'-ADENOSYL)-TRIPHOSPHATASE"/>
    <property type="match status" value="1"/>
</dbReference>
<dbReference type="Gene3D" id="3.40.720.10">
    <property type="entry name" value="Alkaline Phosphatase, subunit A"/>
    <property type="match status" value="1"/>
</dbReference>
<dbReference type="EMBL" id="JAEPES010000001">
    <property type="protein sequence ID" value="MBK4346725.1"/>
    <property type="molecule type" value="Genomic_DNA"/>
</dbReference>
<dbReference type="SUPFAM" id="SSF53649">
    <property type="entry name" value="Alkaline phosphatase-like"/>
    <property type="match status" value="1"/>
</dbReference>
<name>A0A934W3Q8_9MICO</name>
<dbReference type="InterPro" id="IPR002591">
    <property type="entry name" value="Phosphodiest/P_Trfase"/>
</dbReference>
<reference evidence="1" key="1">
    <citation type="submission" date="2021-01" db="EMBL/GenBank/DDBJ databases">
        <title>Lacisediminihabitans sp. nov. strain G11-30, isolated from Antarctic Soil.</title>
        <authorList>
            <person name="Li J."/>
        </authorList>
    </citation>
    <scope>NUCLEOTIDE SEQUENCE</scope>
    <source>
        <strain evidence="1">G11-30</strain>
    </source>
</reference>
<evidence type="ECO:0000313" key="2">
    <source>
        <dbReference type="EMBL" id="MBK4348152.1"/>
    </source>
</evidence>
<dbReference type="Pfam" id="PF01663">
    <property type="entry name" value="Phosphodiest"/>
    <property type="match status" value="1"/>
</dbReference>
<dbReference type="InterPro" id="IPR017850">
    <property type="entry name" value="Alkaline_phosphatase_core_sf"/>
</dbReference>
<dbReference type="EMBL" id="JAEPES010000003">
    <property type="protein sequence ID" value="MBK4348152.1"/>
    <property type="molecule type" value="Genomic_DNA"/>
</dbReference>
<accession>A0A934W3Q8</accession>
<evidence type="ECO:0000313" key="3">
    <source>
        <dbReference type="Proteomes" id="UP000636458"/>
    </source>
</evidence>
<proteinExistence type="predicted"/>
<dbReference type="PANTHER" id="PTHR10151">
    <property type="entry name" value="ECTONUCLEOTIDE PYROPHOSPHATASE/PHOSPHODIESTERASE"/>
    <property type="match status" value="1"/>
</dbReference>